<keyword evidence="4 5" id="KW-0642">Proline metabolism</keyword>
<evidence type="ECO:0000313" key="7">
    <source>
        <dbReference type="EMBL" id="AGT02601.1"/>
    </source>
</evidence>
<keyword evidence="5" id="KW-0285">Flavoprotein</keyword>
<dbReference type="SUPFAM" id="SSF51730">
    <property type="entry name" value="FAD-linked oxidoreductase"/>
    <property type="match status" value="1"/>
</dbReference>
<proteinExistence type="inferred from homology"/>
<comment type="cofactor">
    <cofactor evidence="5">
        <name>FAD</name>
        <dbReference type="ChEBI" id="CHEBI:57692"/>
    </cofactor>
</comment>
<evidence type="ECO:0000259" key="6">
    <source>
        <dbReference type="PROSITE" id="PS50222"/>
    </source>
</evidence>
<evidence type="ECO:0000256" key="4">
    <source>
        <dbReference type="ARBA" id="ARBA00023062"/>
    </source>
</evidence>
<feature type="domain" description="EF-hand" evidence="6">
    <location>
        <begin position="296"/>
        <end position="331"/>
    </location>
</feature>
<evidence type="ECO:0000256" key="5">
    <source>
        <dbReference type="RuleBase" id="RU364054"/>
    </source>
</evidence>
<dbReference type="InterPro" id="IPR002048">
    <property type="entry name" value="EF_hand_dom"/>
</dbReference>
<dbReference type="PANTHER" id="PTHR13914:SF0">
    <property type="entry name" value="PROLINE DEHYDROGENASE 1, MITOCHONDRIAL"/>
    <property type="match status" value="1"/>
</dbReference>
<dbReference type="Gene3D" id="3.20.20.220">
    <property type="match status" value="2"/>
</dbReference>
<protein>
    <recommendedName>
        <fullName evidence="2 5">Proline dehydrogenase</fullName>
        <ecNumber evidence="2 5">1.5.5.2</ecNumber>
    </recommendedName>
</protein>
<dbReference type="InterPro" id="IPR002872">
    <property type="entry name" value="Proline_DH_dom"/>
</dbReference>
<dbReference type="AlphaFoldDB" id="U5KLM4"/>
<organism evidence="7">
    <name type="scientific">Strigomonas oncopelti</name>
    <name type="common">Parasitic flagellate</name>
    <name type="synonym">Crithidia oncopelti</name>
    <dbReference type="NCBI Taxonomy" id="5657"/>
    <lineage>
        <taxon>Eukaryota</taxon>
        <taxon>Discoba</taxon>
        <taxon>Euglenozoa</taxon>
        <taxon>Kinetoplastea</taxon>
        <taxon>Metakinetoplastina</taxon>
        <taxon>Trypanosomatida</taxon>
        <taxon>Trypanosomatidae</taxon>
        <taxon>Strigomonadinae</taxon>
        <taxon>Strigomonas</taxon>
    </lineage>
</organism>
<name>U5KLM4_STROO</name>
<dbReference type="InterPro" id="IPR011992">
    <property type="entry name" value="EF-hand-dom_pair"/>
</dbReference>
<reference evidence="7" key="1">
    <citation type="submission" date="2013-01" db="EMBL/GenBank/DDBJ databases">
        <title>Genomic Cooperation Between Trypanosomatids and Their Bacterial Endosymbionts in the Synthesis of Essential Amino Acids Heavily Influenced by Multiple Lateral Gene Transfer Events.</title>
        <authorList>
            <person name="Alves J.M.P."/>
            <person name="Klein C."/>
            <person name="Maia da Silva F."/>
            <person name="Costa Martins A.G."/>
            <person name="Serrano M.G."/>
            <person name="Buck G.A."/>
            <person name="Vasconcelos A.T.R."/>
            <person name="France-Sagot M."/>
            <person name="Teixeira M.M.G."/>
            <person name="Motta M.C.M."/>
            <person name="Camargo E.P."/>
        </authorList>
    </citation>
    <scope>NUCLEOTIDE SEQUENCE</scope>
</reference>
<comment type="function">
    <text evidence="5">Converts proline to delta-1-pyrroline-5-carboxylate.</text>
</comment>
<dbReference type="GO" id="GO:0005739">
    <property type="term" value="C:mitochondrion"/>
    <property type="evidence" value="ECO:0007669"/>
    <property type="project" value="TreeGrafter"/>
</dbReference>
<comment type="similarity">
    <text evidence="1 5">Belongs to the proline oxidase family.</text>
</comment>
<evidence type="ECO:0000256" key="2">
    <source>
        <dbReference type="ARBA" id="ARBA00012695"/>
    </source>
</evidence>
<dbReference type="SUPFAM" id="SSF47473">
    <property type="entry name" value="EF-hand"/>
    <property type="match status" value="1"/>
</dbReference>
<dbReference type="InterPro" id="IPR015659">
    <property type="entry name" value="Proline_oxidase"/>
</dbReference>
<comment type="catalytic activity">
    <reaction evidence="5">
        <text>L-proline + a quinone = (S)-1-pyrroline-5-carboxylate + a quinol + H(+)</text>
        <dbReference type="Rhea" id="RHEA:23784"/>
        <dbReference type="ChEBI" id="CHEBI:15378"/>
        <dbReference type="ChEBI" id="CHEBI:17388"/>
        <dbReference type="ChEBI" id="CHEBI:24646"/>
        <dbReference type="ChEBI" id="CHEBI:60039"/>
        <dbReference type="ChEBI" id="CHEBI:132124"/>
        <dbReference type="EC" id="1.5.5.2"/>
    </reaction>
</comment>
<dbReference type="Pfam" id="PF01619">
    <property type="entry name" value="Pro_dh"/>
    <property type="match status" value="1"/>
</dbReference>
<dbReference type="EC" id="1.5.5.2" evidence="2 5"/>
<dbReference type="InterPro" id="IPR029041">
    <property type="entry name" value="FAD-linked_oxidoreductase-like"/>
</dbReference>
<dbReference type="GO" id="GO:0010133">
    <property type="term" value="P:L-proline catabolic process to L-glutamate"/>
    <property type="evidence" value="ECO:0007669"/>
    <property type="project" value="TreeGrafter"/>
</dbReference>
<dbReference type="GO" id="GO:0005509">
    <property type="term" value="F:calcium ion binding"/>
    <property type="evidence" value="ECO:0007669"/>
    <property type="project" value="InterPro"/>
</dbReference>
<keyword evidence="5" id="KW-0274">FAD</keyword>
<dbReference type="GO" id="GO:0071949">
    <property type="term" value="F:FAD binding"/>
    <property type="evidence" value="ECO:0007669"/>
    <property type="project" value="TreeGrafter"/>
</dbReference>
<accession>U5KLM4</accession>
<dbReference type="EMBL" id="KC545071">
    <property type="protein sequence ID" value="AGT02601.1"/>
    <property type="molecule type" value="Genomic_DNA"/>
</dbReference>
<evidence type="ECO:0000256" key="3">
    <source>
        <dbReference type="ARBA" id="ARBA00023002"/>
    </source>
</evidence>
<evidence type="ECO:0000256" key="1">
    <source>
        <dbReference type="ARBA" id="ARBA00005869"/>
    </source>
</evidence>
<keyword evidence="3 5" id="KW-0560">Oxidoreductase</keyword>
<dbReference type="PROSITE" id="PS50222">
    <property type="entry name" value="EF_HAND_2"/>
    <property type="match status" value="1"/>
</dbReference>
<dbReference type="GO" id="GO:0004657">
    <property type="term" value="F:proline dehydrogenase activity"/>
    <property type="evidence" value="ECO:0007669"/>
    <property type="project" value="UniProtKB-EC"/>
</dbReference>
<sequence>MRRRCILATAGAAYCTPYLQKYSVRTTKVLREPECSSYSDVKPSTIPIKPTLISNTFRKPTGVPNFNDRKAYKDRSLIYLLKALVILRLCSIEVLAKNSVPILKKFESVIGPYLTYSILVKYSFYDYFCAGENETELGTTVKKLVSKGVGSVLDYAAEADVEGFTPSPGAEEAPEISMAILVNKPNVCYLADPTMFDENMKLYMMSIMHASINPPASGPGVVAVKVSGMCNPQLLARMNAILMSIHQSWCQHFTQEEVPRLEECRVLIGLERKHRMTITHDHFREGFRRRLGDKPLDEKLATEMIKALDPDNVGTIHYLDYVRLLTDAVSEVDCSPLKGRIAALLPLFNPTEKRLWRDINTRLHLIASTAQRLDVRVMIDAEQSFYQLAIDALTLHLQAEFNKEAAIVYNTYQCYLTYAEDRIAADLLRAEKMGFVWGGKIVRGAYLIQERKTAQEYNYTSPIWPTIEGTAKCYEDSANRIFAAMERNPDNKYEVFFGTHNEKVIGDLAKRVYETPALQAHTTFGQLYGMRDNITFPLAECNFCVYKYLPYGPARETIHYLGRRAVENSAILADKNSTEVRLMREEVRRRLTFRS</sequence>
<dbReference type="PANTHER" id="PTHR13914">
    <property type="entry name" value="PROLINE OXIDASE"/>
    <property type="match status" value="1"/>
</dbReference>